<dbReference type="HOGENOM" id="CLU_025182_1_0_11"/>
<dbReference type="Gene3D" id="3.30.70.270">
    <property type="match status" value="1"/>
</dbReference>
<reference evidence="5" key="1">
    <citation type="journal article" date="2008" name="PLoS ONE">
        <title>Survival in nuclear waste, extreme resistance, and potential applications gleaned from the genome sequence of Kineococcus radiotolerans SRS30216.</title>
        <authorList>
            <person name="Bagwell C.E."/>
            <person name="Bhat S."/>
            <person name="Hawkins G.M."/>
            <person name="Smith B.W."/>
            <person name="Biswas T."/>
            <person name="Hoover T.R."/>
            <person name="Saunders E."/>
            <person name="Han C.S."/>
            <person name="Tsodikov O.V."/>
            <person name="Shimkets L.J."/>
        </authorList>
    </citation>
    <scope>NUCLEOTIDE SEQUENCE [LARGE SCALE GENOMIC DNA]</scope>
    <source>
        <strain evidence="5">ATCC BAA-149 / DSM 14245 / SRS30216</strain>
    </source>
</reference>
<keyword evidence="1" id="KW-0472">Membrane</keyword>
<keyword evidence="1" id="KW-1133">Transmembrane helix</keyword>
<feature type="transmembrane region" description="Helical" evidence="1">
    <location>
        <begin position="52"/>
        <end position="71"/>
    </location>
</feature>
<dbReference type="GO" id="GO:0005886">
    <property type="term" value="C:plasma membrane"/>
    <property type="evidence" value="ECO:0007669"/>
    <property type="project" value="TreeGrafter"/>
</dbReference>
<dbReference type="InterPro" id="IPR000014">
    <property type="entry name" value="PAS"/>
</dbReference>
<evidence type="ECO:0000256" key="1">
    <source>
        <dbReference type="SAM" id="Phobius"/>
    </source>
</evidence>
<feature type="transmembrane region" description="Helical" evidence="1">
    <location>
        <begin position="223"/>
        <end position="242"/>
    </location>
</feature>
<feature type="transmembrane region" description="Helical" evidence="1">
    <location>
        <begin position="192"/>
        <end position="211"/>
    </location>
</feature>
<dbReference type="GO" id="GO:1902201">
    <property type="term" value="P:negative regulation of bacterial-type flagellum-dependent cell motility"/>
    <property type="evidence" value="ECO:0007669"/>
    <property type="project" value="TreeGrafter"/>
</dbReference>
<dbReference type="PROSITE" id="PS50113">
    <property type="entry name" value="PAC"/>
    <property type="match status" value="1"/>
</dbReference>
<evidence type="ECO:0000313" key="5">
    <source>
        <dbReference type="Proteomes" id="UP000001116"/>
    </source>
</evidence>
<dbReference type="InterPro" id="IPR031621">
    <property type="entry name" value="HisKA_7TM"/>
</dbReference>
<dbReference type="SUPFAM" id="SSF55785">
    <property type="entry name" value="PYP-like sensor domain (PAS domain)"/>
    <property type="match status" value="1"/>
</dbReference>
<protein>
    <submittedName>
        <fullName evidence="4">Diguanylate cyclase with PAS/PAC sensor</fullName>
    </submittedName>
</protein>
<dbReference type="InterPro" id="IPR000160">
    <property type="entry name" value="GGDEF_dom"/>
</dbReference>
<feature type="transmembrane region" description="Helical" evidence="1">
    <location>
        <begin position="157"/>
        <end position="180"/>
    </location>
</feature>
<dbReference type="InterPro" id="IPR029787">
    <property type="entry name" value="Nucleotide_cyclase"/>
</dbReference>
<keyword evidence="1" id="KW-0812">Transmembrane</keyword>
<evidence type="ECO:0000259" key="3">
    <source>
        <dbReference type="PROSITE" id="PS50887"/>
    </source>
</evidence>
<feature type="transmembrane region" description="Helical" evidence="1">
    <location>
        <begin position="20"/>
        <end position="40"/>
    </location>
</feature>
<dbReference type="NCBIfam" id="TIGR00254">
    <property type="entry name" value="GGDEF"/>
    <property type="match status" value="1"/>
</dbReference>
<dbReference type="STRING" id="266940.Krad_4221"/>
<evidence type="ECO:0000259" key="2">
    <source>
        <dbReference type="PROSITE" id="PS50113"/>
    </source>
</evidence>
<feature type="transmembrane region" description="Helical" evidence="1">
    <location>
        <begin position="115"/>
        <end position="137"/>
    </location>
</feature>
<dbReference type="FunFam" id="3.30.70.270:FF:000001">
    <property type="entry name" value="Diguanylate cyclase domain protein"/>
    <property type="match status" value="1"/>
</dbReference>
<dbReference type="InterPro" id="IPR035965">
    <property type="entry name" value="PAS-like_dom_sf"/>
</dbReference>
<dbReference type="CDD" id="cd01949">
    <property type="entry name" value="GGDEF"/>
    <property type="match status" value="1"/>
</dbReference>
<name>A6WFU5_KINRD</name>
<accession>A6WFU5</accession>
<dbReference type="Gene3D" id="3.30.450.20">
    <property type="entry name" value="PAS domain"/>
    <property type="match status" value="1"/>
</dbReference>
<dbReference type="SMART" id="SM00267">
    <property type="entry name" value="GGDEF"/>
    <property type="match status" value="1"/>
</dbReference>
<dbReference type="PANTHER" id="PTHR45138:SF9">
    <property type="entry name" value="DIGUANYLATE CYCLASE DGCM-RELATED"/>
    <property type="match status" value="1"/>
</dbReference>
<dbReference type="Pfam" id="PF00990">
    <property type="entry name" value="GGDEF"/>
    <property type="match status" value="1"/>
</dbReference>
<dbReference type="AlphaFoldDB" id="A6WFU5"/>
<dbReference type="InterPro" id="IPR000700">
    <property type="entry name" value="PAS-assoc_C"/>
</dbReference>
<keyword evidence="5" id="KW-1185">Reference proteome</keyword>
<dbReference type="Pfam" id="PF16927">
    <property type="entry name" value="HisKA_7TM"/>
    <property type="match status" value="1"/>
</dbReference>
<evidence type="ECO:0000313" key="4">
    <source>
        <dbReference type="EMBL" id="ABS05684.1"/>
    </source>
</evidence>
<gene>
    <name evidence="4" type="ordered locus">Krad_4221</name>
</gene>
<dbReference type="KEGG" id="kra:Krad_4221"/>
<dbReference type="EMBL" id="CP000750">
    <property type="protein sequence ID" value="ABS05684.1"/>
    <property type="molecule type" value="Genomic_DNA"/>
</dbReference>
<dbReference type="PANTHER" id="PTHR45138">
    <property type="entry name" value="REGULATORY COMPONENTS OF SENSORY TRANSDUCTION SYSTEM"/>
    <property type="match status" value="1"/>
</dbReference>
<dbReference type="SUPFAM" id="SSF55073">
    <property type="entry name" value="Nucleotide cyclase"/>
    <property type="match status" value="1"/>
</dbReference>
<dbReference type="GO" id="GO:0043709">
    <property type="term" value="P:cell adhesion involved in single-species biofilm formation"/>
    <property type="evidence" value="ECO:0007669"/>
    <property type="project" value="TreeGrafter"/>
</dbReference>
<dbReference type="PROSITE" id="PS50887">
    <property type="entry name" value="GGDEF"/>
    <property type="match status" value="1"/>
</dbReference>
<feature type="domain" description="PAC" evidence="2">
    <location>
        <begin position="312"/>
        <end position="362"/>
    </location>
</feature>
<dbReference type="InterPro" id="IPR043128">
    <property type="entry name" value="Rev_trsase/Diguanyl_cyclase"/>
</dbReference>
<organism evidence="4 5">
    <name type="scientific">Kineococcus radiotolerans (strain ATCC BAA-149 / DSM 14245 / SRS30216)</name>
    <dbReference type="NCBI Taxonomy" id="266940"/>
    <lineage>
        <taxon>Bacteria</taxon>
        <taxon>Bacillati</taxon>
        <taxon>Actinomycetota</taxon>
        <taxon>Actinomycetes</taxon>
        <taxon>Kineosporiales</taxon>
        <taxon>Kineosporiaceae</taxon>
        <taxon>Kineococcus</taxon>
    </lineage>
</organism>
<feature type="domain" description="GGDEF" evidence="3">
    <location>
        <begin position="394"/>
        <end position="528"/>
    </location>
</feature>
<dbReference type="GO" id="GO:0052621">
    <property type="term" value="F:diguanylate cyclase activity"/>
    <property type="evidence" value="ECO:0007669"/>
    <property type="project" value="TreeGrafter"/>
</dbReference>
<dbReference type="Proteomes" id="UP000001116">
    <property type="component" value="Chromosome"/>
</dbReference>
<feature type="transmembrane region" description="Helical" evidence="1">
    <location>
        <begin position="83"/>
        <end position="103"/>
    </location>
</feature>
<proteinExistence type="predicted"/>
<dbReference type="InterPro" id="IPR050469">
    <property type="entry name" value="Diguanylate_Cyclase"/>
</dbReference>
<sequence>MSDPFLRGPSGIGGGAVDEVLALAFATSALLNAVLAVLAWRRRSATPAATALATAFASLALWSATGVPLNFPVSPPVHAALTYGSFVGILGSVVSLYLLSRVVADPHYRPPRGQVVHLAVVPLLVLAVAATDPWHHLVLTRVTPIPQAPWFEVRWGPLFWVHTLWCYALLTSAFARLLHAWWRGSGPVRRQVGLLLLAGLVCTAGNVVVISDPEVFSGRDLTPLSFTLTALIDAYAVLRVGLLRVVPIARAAVLENVRDAIVVVDAGGTVVDVNAAGRAYLRTRYPDLPVDPVGLPAARFLTARALGDLPGGYLSYELEHASGLHLDVQVTALRDRRGRDLGRVVVGRDVTEVAQLRAQLAEEAVRDPLTGLHNRRHFDTAAAQLLRCAAATGDPVGVLAVDIDHFKRVNDTHGHAVGDLVLVEVARVLAAAERRGDLVARTGGEEFVLLLPGADEEALAVRAEQVRAACAALDVPVAAGTRVRPTVSVGCAVLPHHGADLTGVLAAADRALYAAKAGGRDRVVVATAPPTAPVEEPRTTPAP</sequence>
<dbReference type="eggNOG" id="COG2199">
    <property type="taxonomic scope" value="Bacteria"/>
</dbReference>
<dbReference type="Pfam" id="PF13188">
    <property type="entry name" value="PAS_8"/>
    <property type="match status" value="1"/>
</dbReference>